<evidence type="ECO:0000256" key="3">
    <source>
        <dbReference type="SAM" id="MobiDB-lite"/>
    </source>
</evidence>
<accession>A0A172ZCA5</accession>
<dbReference type="InterPro" id="IPR001650">
    <property type="entry name" value="Helicase_C-like"/>
</dbReference>
<dbReference type="GO" id="GO:0016787">
    <property type="term" value="F:hydrolase activity"/>
    <property type="evidence" value="ECO:0007669"/>
    <property type="project" value="UniProtKB-KW"/>
</dbReference>
<keyword evidence="7" id="KW-0347">Helicase</keyword>
<dbReference type="AlphaFoldDB" id="A0A172ZCA5"/>
<name>A0A172ZCA5_9BACL</name>
<keyword evidence="7" id="KW-0547">Nucleotide-binding</keyword>
<dbReference type="STRING" id="1616788.AR543_04080"/>
<sequence length="1144" mass="130578">MSTEFNLPAIQRWCGQTAYNKGMAYYRSGKVSFTRYDDHRRQYEASVQIRANQQEQVHLHFDEAGKAHAHCTCPSLASYTAYCQHVAAVMIHVYESGELGMPPLLHTAGSVGAAVNPEPDKLPVPADEGKDNQLAEELLSLFTSPPRRPGGRRTYFETRTALQVEWICRPVAYGNGQYRLGLEMKAGLKRPYVVQHIHEFLECVRSRRSYVFSARFTYDPELHSFSREDDEVIRQLLLIQRDEQPDQSIDQWAGKGKSSRRSAPGVAGQPNQRMLIIPVSHWPHLLQAIGHAPVARLEYQEQTFEGITHHLGPLPLYFELDLLNEGKEPGATASQLPASSRGRFAVDTMYQLRVEGIQQMIVLESYGMVMYNGEFISLNEEDCRRLSGLQQLLAASNTEQHRLLIPPEQLESLVQQVIPGLTRLGNVQMTRRVSEIVVQTPLQARLYLDRVRDRLLAGLEFQYGDVIINPLNPTPAQEDERILLRDGEKEEEILKLMDEASFAATEGGYFLTDEEAEYEFLYHIVPRLEQLVKIYATSVVKSRIQDPLAAPRITVHTDSRHDWLEFKFELDGIPESAIIQVLKSLQEQRRYYRLPTGAFLPLEDEQFRQAADFIRRTGMALPPDEQALEDGVLFRIPVIHGLEALDAADQNEVFCFDRSVRKLLESIRHPDLYDAPVPPSLAPILRDYQQYGYQWLRTLAHYGFGGILADDMGLGKTLQSITFIASVLSEIRSSGEPAIIVAPASLTYNWQYEFRRFAPDIRTTIIDGSRMQRQQQWQEIHRSDNSGLESDVIITSYPLLRRDMEYAGQGSFHTMILDEAQSFKNALTQTARAVKQIQARHRFALTGTPIENSIYELWSIMHVIMPGLLGTRKEFADLEARTIAKRVRPFILRRMKSDVLKELPDKLETTHVSELLPEQKKIYAAYLAQLQQDALEHLYEKNFAEYQIRILAGLTRLRQICCHPGLFVQDYEGGSAKLAQLLEIVNDYRDAGKRILVFSQFTGMLSRIREELRQYNVPYFYLDGSTPSAERVELCRRFNEGEQDVFLISLKAGGTGLNLTGADTVILYDLWWNPAVEEQAADRAHRMGQQNRVQVIRMVARGTVEEKMLELQQSKKDLIDEIIQPGQSATPVLTEQDIRELLMI</sequence>
<dbReference type="Proteomes" id="UP000078148">
    <property type="component" value="Chromosome"/>
</dbReference>
<dbReference type="Pfam" id="PF08455">
    <property type="entry name" value="SNF2_assoc"/>
    <property type="match status" value="1"/>
</dbReference>
<proteinExistence type="predicted"/>
<keyword evidence="2" id="KW-0863">Zinc-finger</keyword>
<dbReference type="GO" id="GO:0005524">
    <property type="term" value="F:ATP binding"/>
    <property type="evidence" value="ECO:0007669"/>
    <property type="project" value="InterPro"/>
</dbReference>
<dbReference type="FunFam" id="3.40.50.300:FF:000533">
    <property type="entry name" value="Helicase, Snf2 family"/>
    <property type="match status" value="1"/>
</dbReference>
<dbReference type="Pfam" id="PF04434">
    <property type="entry name" value="SWIM"/>
    <property type="match status" value="1"/>
</dbReference>
<dbReference type="CDD" id="cd18012">
    <property type="entry name" value="DEXQc_arch_SWI2_SNF2"/>
    <property type="match status" value="1"/>
</dbReference>
<feature type="domain" description="Helicase C-terminal" evidence="6">
    <location>
        <begin position="977"/>
        <end position="1139"/>
    </location>
</feature>
<reference evidence="7 8" key="2">
    <citation type="journal article" date="2016" name="Int. J. Syst. Evol. Microbiol.">
        <title>Paenibacillus bovis sp. nov., isolated from raw yak (Bos grunniens) milk.</title>
        <authorList>
            <person name="Gao C."/>
            <person name="Han J."/>
            <person name="Liu Z."/>
            <person name="Xu X."/>
            <person name="Hang F."/>
            <person name="Wu Z."/>
        </authorList>
    </citation>
    <scope>NUCLEOTIDE SEQUENCE [LARGE SCALE GENOMIC DNA]</scope>
    <source>
        <strain evidence="7 8">BD3526</strain>
    </source>
</reference>
<organism evidence="7 8">
    <name type="scientific">Paenibacillus bovis</name>
    <dbReference type="NCBI Taxonomy" id="1616788"/>
    <lineage>
        <taxon>Bacteria</taxon>
        <taxon>Bacillati</taxon>
        <taxon>Bacillota</taxon>
        <taxon>Bacilli</taxon>
        <taxon>Bacillales</taxon>
        <taxon>Paenibacillaceae</taxon>
        <taxon>Paenibacillus</taxon>
    </lineage>
</organism>
<dbReference type="InterPro" id="IPR027417">
    <property type="entry name" value="P-loop_NTPase"/>
</dbReference>
<feature type="domain" description="Helicase ATP-binding" evidence="5">
    <location>
        <begin position="697"/>
        <end position="867"/>
    </location>
</feature>
<dbReference type="PROSITE" id="PS51192">
    <property type="entry name" value="HELICASE_ATP_BIND_1"/>
    <property type="match status" value="1"/>
</dbReference>
<dbReference type="Pfam" id="PF00176">
    <property type="entry name" value="SNF2-rel_dom"/>
    <property type="match status" value="1"/>
</dbReference>
<dbReference type="SUPFAM" id="SSF52540">
    <property type="entry name" value="P-loop containing nucleoside triphosphate hydrolases"/>
    <property type="match status" value="2"/>
</dbReference>
<keyword evidence="7" id="KW-0067">ATP-binding</keyword>
<feature type="region of interest" description="Disordered" evidence="3">
    <location>
        <begin position="245"/>
        <end position="268"/>
    </location>
</feature>
<dbReference type="GO" id="GO:0004386">
    <property type="term" value="F:helicase activity"/>
    <property type="evidence" value="ECO:0007669"/>
    <property type="project" value="UniProtKB-KW"/>
</dbReference>
<dbReference type="GO" id="GO:0008270">
    <property type="term" value="F:zinc ion binding"/>
    <property type="evidence" value="ECO:0007669"/>
    <property type="project" value="UniProtKB-KW"/>
</dbReference>
<dbReference type="PROSITE" id="PS51194">
    <property type="entry name" value="HELICASE_CTER"/>
    <property type="match status" value="1"/>
</dbReference>
<keyword evidence="8" id="KW-1185">Reference proteome</keyword>
<dbReference type="PANTHER" id="PTHR10799">
    <property type="entry name" value="SNF2/RAD54 HELICASE FAMILY"/>
    <property type="match status" value="1"/>
</dbReference>
<dbReference type="SMART" id="SM00490">
    <property type="entry name" value="HELICc"/>
    <property type="match status" value="1"/>
</dbReference>
<evidence type="ECO:0000259" key="6">
    <source>
        <dbReference type="PROSITE" id="PS51194"/>
    </source>
</evidence>
<evidence type="ECO:0000259" key="5">
    <source>
        <dbReference type="PROSITE" id="PS51192"/>
    </source>
</evidence>
<evidence type="ECO:0000256" key="2">
    <source>
        <dbReference type="PROSITE-ProRule" id="PRU00325"/>
    </source>
</evidence>
<feature type="domain" description="SWIM-type" evidence="4">
    <location>
        <begin position="55"/>
        <end position="94"/>
    </location>
</feature>
<dbReference type="InterPro" id="IPR038718">
    <property type="entry name" value="SNF2-like_sf"/>
</dbReference>
<reference evidence="8" key="1">
    <citation type="submission" date="2015-10" db="EMBL/GenBank/DDBJ databases">
        <title>Genome of Paenibacillus bovis sp. nov.</title>
        <authorList>
            <person name="Wu Z."/>
            <person name="Gao C."/>
            <person name="Liu Z."/>
            <person name="Zheng H."/>
        </authorList>
    </citation>
    <scope>NUCLEOTIDE SEQUENCE [LARGE SCALE GENOMIC DNA]</scope>
    <source>
        <strain evidence="8">BD3526</strain>
    </source>
</reference>
<dbReference type="InterPro" id="IPR049730">
    <property type="entry name" value="SNF2/RAD54-like_C"/>
</dbReference>
<evidence type="ECO:0000259" key="4">
    <source>
        <dbReference type="PROSITE" id="PS50966"/>
    </source>
</evidence>
<dbReference type="PROSITE" id="PS50966">
    <property type="entry name" value="ZF_SWIM"/>
    <property type="match status" value="1"/>
</dbReference>
<dbReference type="InterPro" id="IPR000330">
    <property type="entry name" value="SNF2_N"/>
</dbReference>
<evidence type="ECO:0000313" key="7">
    <source>
        <dbReference type="EMBL" id="ANF95274.1"/>
    </source>
</evidence>
<dbReference type="OrthoDB" id="9760715at2"/>
<dbReference type="InterPro" id="IPR014001">
    <property type="entry name" value="Helicase_ATP-bd"/>
</dbReference>
<keyword evidence="2" id="KW-0862">Zinc</keyword>
<protein>
    <submittedName>
        <fullName evidence="7">Helicase SNF</fullName>
    </submittedName>
</protein>
<dbReference type="InterPro" id="IPR013663">
    <property type="entry name" value="Helicase_SWF/SNF/SWI_bac"/>
</dbReference>
<dbReference type="Gene3D" id="3.40.50.10810">
    <property type="entry name" value="Tandem AAA-ATPase domain"/>
    <property type="match status" value="1"/>
</dbReference>
<dbReference type="Pfam" id="PF00271">
    <property type="entry name" value="Helicase_C"/>
    <property type="match status" value="1"/>
</dbReference>
<dbReference type="InterPro" id="IPR007527">
    <property type="entry name" value="Znf_SWIM"/>
</dbReference>
<gene>
    <name evidence="7" type="ORF">AR543_04080</name>
</gene>
<evidence type="ECO:0000313" key="8">
    <source>
        <dbReference type="Proteomes" id="UP000078148"/>
    </source>
</evidence>
<dbReference type="KEGG" id="pbv:AR543_04080"/>
<evidence type="ECO:0000256" key="1">
    <source>
        <dbReference type="ARBA" id="ARBA00022801"/>
    </source>
</evidence>
<dbReference type="RefSeq" id="WP_060532048.1">
    <property type="nucleotide sequence ID" value="NZ_CP013023.1"/>
</dbReference>
<keyword evidence="2" id="KW-0479">Metal-binding</keyword>
<keyword evidence="1" id="KW-0378">Hydrolase</keyword>
<dbReference type="SMART" id="SM00487">
    <property type="entry name" value="DEXDc"/>
    <property type="match status" value="1"/>
</dbReference>
<dbReference type="EMBL" id="CP013023">
    <property type="protein sequence ID" value="ANF95274.1"/>
    <property type="molecule type" value="Genomic_DNA"/>
</dbReference>
<dbReference type="CDD" id="cd18793">
    <property type="entry name" value="SF2_C_SNF"/>
    <property type="match status" value="1"/>
</dbReference>
<dbReference type="Gene3D" id="3.40.50.300">
    <property type="entry name" value="P-loop containing nucleotide triphosphate hydrolases"/>
    <property type="match status" value="1"/>
</dbReference>